<feature type="region of interest" description="Disordered" evidence="1">
    <location>
        <begin position="209"/>
        <end position="240"/>
    </location>
</feature>
<organism evidence="2 3">
    <name type="scientific">Caballeronia calidae</name>
    <dbReference type="NCBI Taxonomy" id="1777139"/>
    <lineage>
        <taxon>Bacteria</taxon>
        <taxon>Pseudomonadati</taxon>
        <taxon>Pseudomonadota</taxon>
        <taxon>Betaproteobacteria</taxon>
        <taxon>Burkholderiales</taxon>
        <taxon>Burkholderiaceae</taxon>
        <taxon>Caballeronia</taxon>
    </lineage>
</organism>
<name>A0A158EJG6_9BURK</name>
<dbReference type="EMBL" id="FCOX02000147">
    <property type="protein sequence ID" value="SAL06923.1"/>
    <property type="molecule type" value="Genomic_DNA"/>
</dbReference>
<reference evidence="2" key="1">
    <citation type="submission" date="2016-01" db="EMBL/GenBank/DDBJ databases">
        <authorList>
            <person name="Peeters C."/>
        </authorList>
    </citation>
    <scope>NUCLEOTIDE SEQUENCE</scope>
    <source>
        <strain evidence="2">LMG 29321</strain>
    </source>
</reference>
<evidence type="ECO:0000256" key="1">
    <source>
        <dbReference type="SAM" id="MobiDB-lite"/>
    </source>
</evidence>
<sequence length="529" mass="58241">MHKIFGARSANIRYSPRKPPEGKDPAVFARKKVLGAILSDLPPGTHEINRAGLPRPFGMVCKHPKQVWEALAALRPQGPVEENSRPVGTSLFESRSNTIGEFFQDRLPGFALTADLRPKNPVRALRLVGVLGGLHRSDNQYYCDELNSSISSVSRSMSQDAGAFDDESFYTGASGVVEKRLNHATESQANPVQLSDYLGEEFEIEVNDEHRTSDSEGAYQRGSLTVPSLRSTPGSGSEPDLVGLTADEKNVLGIILNLLQQPVTTHREKIDRMLASMSLAERSGKHLRTPSKNGSLLVGLCLQIRKMAGVLLAAENLQSGSGKKVDALYDLATTVLAPPHFQVQPGGTQDLFHRFKGMCDARALGTTFEVASGMDDQSFNDLLEGALAQSRLARKNSDGQFHWPHSLPGVSGSNPRLDRKHMHPTTQKNPLFSDDSRKSPITPETLRDKSGTRESTLSDISKKFDQADVKKREAMFSELVSAYKNETDQMFSNAEKTRKAYFMESGGERGGARKEGIFDKIKELLFGWW</sequence>
<keyword evidence="3" id="KW-1185">Reference proteome</keyword>
<protein>
    <submittedName>
        <fullName evidence="2">Uncharacterized protein</fullName>
    </submittedName>
</protein>
<accession>A0A158EJG6</accession>
<evidence type="ECO:0000313" key="2">
    <source>
        <dbReference type="EMBL" id="SAL06923.1"/>
    </source>
</evidence>
<feature type="region of interest" description="Disordered" evidence="1">
    <location>
        <begin position="1"/>
        <end position="25"/>
    </location>
</feature>
<comment type="caution">
    <text evidence="2">The sequence shown here is derived from an EMBL/GenBank/DDBJ whole genome shotgun (WGS) entry which is preliminary data.</text>
</comment>
<dbReference type="RefSeq" id="WP_157697834.1">
    <property type="nucleotide sequence ID" value="NZ_FCOX02000147.1"/>
</dbReference>
<feature type="compositionally biased region" description="Polar residues" evidence="1">
    <location>
        <begin position="222"/>
        <end position="235"/>
    </location>
</feature>
<gene>
    <name evidence="2" type="ORF">AWB78_08321</name>
</gene>
<proteinExistence type="predicted"/>
<dbReference type="AlphaFoldDB" id="A0A158EJG6"/>
<feature type="region of interest" description="Disordered" evidence="1">
    <location>
        <begin position="399"/>
        <end position="457"/>
    </location>
</feature>
<dbReference type="Proteomes" id="UP000071859">
    <property type="component" value="Unassembled WGS sequence"/>
</dbReference>
<evidence type="ECO:0000313" key="3">
    <source>
        <dbReference type="Proteomes" id="UP000071859"/>
    </source>
</evidence>